<sequence>MALAEWLAITHADDSIAVHCMCPQAARTQMPKTPKTPLPLQGSPWGPAMLLALTSMTASPTATGGSPR</sequence>
<keyword evidence="2" id="KW-1185">Reference proteome</keyword>
<protein>
    <submittedName>
        <fullName evidence="1">Uncharacterized protein</fullName>
    </submittedName>
</protein>
<evidence type="ECO:0000313" key="2">
    <source>
        <dbReference type="Proteomes" id="UP000286208"/>
    </source>
</evidence>
<accession>A0A438BFA1</accession>
<dbReference type="EMBL" id="RKLP01000004">
    <property type="protein sequence ID" value="RVW09713.1"/>
    <property type="molecule type" value="Genomic_DNA"/>
</dbReference>
<gene>
    <name evidence="1" type="ORF">EGT67_09640</name>
</gene>
<name>A0A438BFA1_9NOCA</name>
<reference evidence="1 2" key="1">
    <citation type="submission" date="2018-11" db="EMBL/GenBank/DDBJ databases">
        <title>Rhodococcus spongicola sp. nov. and Rhodococcus xishaensis sp. nov. from marine sponges.</title>
        <authorList>
            <person name="Li L."/>
            <person name="Lin H.W."/>
        </authorList>
    </citation>
    <scope>NUCLEOTIDE SEQUENCE [LARGE SCALE GENOMIC DNA]</scope>
    <source>
        <strain evidence="1 2">CCTCC AB2014297</strain>
    </source>
</reference>
<organism evidence="1 2">
    <name type="scientific">Prescottella agglutinans</name>
    <dbReference type="NCBI Taxonomy" id="1644129"/>
    <lineage>
        <taxon>Bacteria</taxon>
        <taxon>Bacillati</taxon>
        <taxon>Actinomycetota</taxon>
        <taxon>Actinomycetes</taxon>
        <taxon>Mycobacteriales</taxon>
        <taxon>Nocardiaceae</taxon>
        <taxon>Prescottella</taxon>
    </lineage>
</organism>
<comment type="caution">
    <text evidence="1">The sequence shown here is derived from an EMBL/GenBank/DDBJ whole genome shotgun (WGS) entry which is preliminary data.</text>
</comment>
<dbReference type="AlphaFoldDB" id="A0A438BFA1"/>
<evidence type="ECO:0000313" key="1">
    <source>
        <dbReference type="EMBL" id="RVW09713.1"/>
    </source>
</evidence>
<proteinExistence type="predicted"/>
<dbReference type="Proteomes" id="UP000286208">
    <property type="component" value="Unassembled WGS sequence"/>
</dbReference>